<evidence type="ECO:0000313" key="7">
    <source>
        <dbReference type="EMBL" id="GLC87581.1"/>
    </source>
</evidence>
<keyword evidence="4 6" id="KW-1133">Transmembrane helix</keyword>
<comment type="subcellular location">
    <subcellularLocation>
        <location evidence="1">Membrane</location>
        <topology evidence="1">Multi-pass membrane protein</topology>
    </subcellularLocation>
</comment>
<dbReference type="NCBIfam" id="TIGR02872">
    <property type="entry name" value="spore_ytvI"/>
    <property type="match status" value="1"/>
</dbReference>
<feature type="transmembrane region" description="Helical" evidence="6">
    <location>
        <begin position="208"/>
        <end position="235"/>
    </location>
</feature>
<feature type="transmembrane region" description="Helical" evidence="6">
    <location>
        <begin position="315"/>
        <end position="341"/>
    </location>
</feature>
<accession>A0ABQ5NGU2</accession>
<dbReference type="InterPro" id="IPR002549">
    <property type="entry name" value="AI-2E-like"/>
</dbReference>
<protein>
    <submittedName>
        <fullName evidence="7">Sporulation integral membrane protein YtvI</fullName>
    </submittedName>
</protein>
<keyword evidence="3 6" id="KW-0812">Transmembrane</keyword>
<dbReference type="EMBL" id="BRZA01000001">
    <property type="protein sequence ID" value="GLC87581.1"/>
    <property type="molecule type" value="Genomic_DNA"/>
</dbReference>
<evidence type="ECO:0000313" key="8">
    <source>
        <dbReference type="Proteomes" id="UP001065593"/>
    </source>
</evidence>
<evidence type="ECO:0000256" key="6">
    <source>
        <dbReference type="SAM" id="Phobius"/>
    </source>
</evidence>
<gene>
    <name evidence="7" type="ORF">LYSBPC_07080</name>
</gene>
<sequence length="353" mass="40384">MIQLLKHPFFRHPIMVILLGIFIIWLLSLSMPIVFAYITALLVEPIILKMSSHLHKKRKFVATIFFVLFFSIILLIGALLLFISWKQLSLLIPHIPDYLNQLSALWIQLQSKLAHYTFHLPVEFVAQLQLMITKIVVAIEKYALKLTNANIWSFLLSYLPSRFFAIFVYWIVLYMLLLDLPAVNRKLLISISFHGQQKILFIGQRVKIALYGFIKAQFLVGICIFSIAAIAFFLLKTPFPFILALLLVILDIIPFLDSFILLLPWAAYQFFVGDYVFAFSLIILTIVLFLARRLIEPKIIGNKIGLSSLTTFISMFIGFEIFGLLGIFIGPLCIVTIIALFQNTPTKNLPPSS</sequence>
<keyword evidence="8" id="KW-1185">Reference proteome</keyword>
<comment type="similarity">
    <text evidence="2">Belongs to the autoinducer-2 exporter (AI-2E) (TC 2.A.86) family.</text>
</comment>
<keyword evidence="5 6" id="KW-0472">Membrane</keyword>
<organism evidence="7 8">
    <name type="scientific">Lysinibacillus piscis</name>
    <dbReference type="NCBI Taxonomy" id="2518931"/>
    <lineage>
        <taxon>Bacteria</taxon>
        <taxon>Bacillati</taxon>
        <taxon>Bacillota</taxon>
        <taxon>Bacilli</taxon>
        <taxon>Bacillales</taxon>
        <taxon>Bacillaceae</taxon>
        <taxon>Lysinibacillus</taxon>
    </lineage>
</organism>
<dbReference type="Proteomes" id="UP001065593">
    <property type="component" value="Unassembled WGS sequence"/>
</dbReference>
<evidence type="ECO:0000256" key="3">
    <source>
        <dbReference type="ARBA" id="ARBA00022692"/>
    </source>
</evidence>
<evidence type="ECO:0000256" key="4">
    <source>
        <dbReference type="ARBA" id="ARBA00022989"/>
    </source>
</evidence>
<evidence type="ECO:0000256" key="5">
    <source>
        <dbReference type="ARBA" id="ARBA00023136"/>
    </source>
</evidence>
<feature type="transmembrane region" description="Helical" evidence="6">
    <location>
        <begin position="60"/>
        <end position="83"/>
    </location>
</feature>
<evidence type="ECO:0000256" key="1">
    <source>
        <dbReference type="ARBA" id="ARBA00004141"/>
    </source>
</evidence>
<dbReference type="PANTHER" id="PTHR21716">
    <property type="entry name" value="TRANSMEMBRANE PROTEIN"/>
    <property type="match status" value="1"/>
</dbReference>
<name>A0ABQ5NGU2_9BACI</name>
<dbReference type="RefSeq" id="WP_264987302.1">
    <property type="nucleotide sequence ID" value="NZ_BRZA01000001.1"/>
</dbReference>
<comment type="caution">
    <text evidence="7">The sequence shown here is derived from an EMBL/GenBank/DDBJ whole genome shotgun (WGS) entry which is preliminary data.</text>
</comment>
<dbReference type="InterPro" id="IPR014227">
    <property type="entry name" value="YtvI-like"/>
</dbReference>
<feature type="transmembrane region" description="Helical" evidence="6">
    <location>
        <begin position="241"/>
        <end position="263"/>
    </location>
</feature>
<feature type="transmembrane region" description="Helical" evidence="6">
    <location>
        <begin position="14"/>
        <end position="39"/>
    </location>
</feature>
<proteinExistence type="inferred from homology"/>
<dbReference type="PANTHER" id="PTHR21716:SF68">
    <property type="entry name" value="TRANSPORT PROTEIN YTVI-RELATED"/>
    <property type="match status" value="1"/>
</dbReference>
<feature type="transmembrane region" description="Helical" evidence="6">
    <location>
        <begin position="275"/>
        <end position="295"/>
    </location>
</feature>
<reference evidence="7" key="1">
    <citation type="submission" date="2022-08" db="EMBL/GenBank/DDBJ databases">
        <title>Draft genome sequence of Lysinibacillus sp. strain KH24.</title>
        <authorList>
            <person name="Kanbe H."/>
            <person name="Itoh H."/>
        </authorList>
    </citation>
    <scope>NUCLEOTIDE SEQUENCE</scope>
    <source>
        <strain evidence="7">KH24</strain>
    </source>
</reference>
<dbReference type="Pfam" id="PF01594">
    <property type="entry name" value="AI-2E_transport"/>
    <property type="match status" value="1"/>
</dbReference>
<evidence type="ECO:0000256" key="2">
    <source>
        <dbReference type="ARBA" id="ARBA00009773"/>
    </source>
</evidence>